<dbReference type="GO" id="GO:0005524">
    <property type="term" value="F:ATP binding"/>
    <property type="evidence" value="ECO:0007669"/>
    <property type="project" value="UniProtKB-UniRule"/>
</dbReference>
<dbReference type="Gene3D" id="3.40.50.20">
    <property type="match status" value="1"/>
</dbReference>
<name>A0A544T745_9BACI</name>
<dbReference type="GO" id="GO:0046872">
    <property type="term" value="F:metal ion binding"/>
    <property type="evidence" value="ECO:0007669"/>
    <property type="project" value="InterPro"/>
</dbReference>
<evidence type="ECO:0000313" key="7">
    <source>
        <dbReference type="Proteomes" id="UP000317316"/>
    </source>
</evidence>
<dbReference type="Pfam" id="PF18603">
    <property type="entry name" value="LAL_C2"/>
    <property type="match status" value="1"/>
</dbReference>
<dbReference type="OrthoDB" id="9803907at2"/>
<protein>
    <submittedName>
        <fullName evidence="6">ATP-grasp domain-containing protein</fullName>
    </submittedName>
</protein>
<dbReference type="InterPro" id="IPR052032">
    <property type="entry name" value="ATP-dep_AA_Ligase"/>
</dbReference>
<sequence length="427" mass="48697">MVFHTYFIEKKWINEWVAIPMKTIVFIGSYKYGTSKEALMIAKEMGYYVVLCTDKTKHITSNSDFSEVDQIVLMEDLLDEQQMVEEITSLMDQGKQICACVSLIDPYVSYAASISKYFELAETSTDSLRLMEDKIAIREKLKNLPITPFYTIFQPEDSLEKLENEFKSLLPFIIKPPISNGSKDVLLVETIEKFANALKLLKKNHPNNPLLIEEFLQGPQYLIEILVYNNDIKFLGLVEQEVLYNGRFIVTGYRFPGKVDIAEYRSLCTCISKIIEEIGLENGSCHMEMKLVSGEWKLIETNPRMAGGEMNRIIEEGTGINLLKEILKVHLGEEPILLEKKKKHVYAKYLTIGSRGKLLKILGKEQALMHEGVRHVHIKPLEGRILTTPYSMGNRYACVIAVSETAEQAVGIALEAAKEIKFYLEPF</sequence>
<organism evidence="6 7">
    <name type="scientific">Psychrobacillus lasiicapitis</name>
    <dbReference type="NCBI Taxonomy" id="1636719"/>
    <lineage>
        <taxon>Bacteria</taxon>
        <taxon>Bacillati</taxon>
        <taxon>Bacillota</taxon>
        <taxon>Bacilli</taxon>
        <taxon>Bacillales</taxon>
        <taxon>Bacillaceae</taxon>
        <taxon>Psychrobacillus</taxon>
    </lineage>
</organism>
<evidence type="ECO:0000259" key="5">
    <source>
        <dbReference type="PROSITE" id="PS50975"/>
    </source>
</evidence>
<evidence type="ECO:0000313" key="6">
    <source>
        <dbReference type="EMBL" id="TQR13270.1"/>
    </source>
</evidence>
<feature type="domain" description="ATP-grasp" evidence="5">
    <location>
        <begin position="136"/>
        <end position="331"/>
    </location>
</feature>
<dbReference type="EMBL" id="VDGH01000006">
    <property type="protein sequence ID" value="TQR13270.1"/>
    <property type="molecule type" value="Genomic_DNA"/>
</dbReference>
<evidence type="ECO:0000256" key="3">
    <source>
        <dbReference type="ARBA" id="ARBA00022840"/>
    </source>
</evidence>
<gene>
    <name evidence="6" type="ORF">FG382_12225</name>
</gene>
<keyword evidence="1" id="KW-0436">Ligase</keyword>
<dbReference type="Gene3D" id="3.30.470.20">
    <property type="entry name" value="ATP-grasp fold, B domain"/>
    <property type="match status" value="1"/>
</dbReference>
<evidence type="ECO:0000256" key="4">
    <source>
        <dbReference type="PROSITE-ProRule" id="PRU00409"/>
    </source>
</evidence>
<evidence type="ECO:0000256" key="1">
    <source>
        <dbReference type="ARBA" id="ARBA00022598"/>
    </source>
</evidence>
<dbReference type="InterPro" id="IPR040570">
    <property type="entry name" value="LAL_C2"/>
</dbReference>
<proteinExistence type="predicted"/>
<dbReference type="PANTHER" id="PTHR43585">
    <property type="entry name" value="FUMIPYRROLE BIOSYNTHESIS PROTEIN C"/>
    <property type="match status" value="1"/>
</dbReference>
<keyword evidence="2 4" id="KW-0547">Nucleotide-binding</keyword>
<dbReference type="PROSITE" id="PS50975">
    <property type="entry name" value="ATP_GRASP"/>
    <property type="match status" value="1"/>
</dbReference>
<keyword evidence="7" id="KW-1185">Reference proteome</keyword>
<dbReference type="AlphaFoldDB" id="A0A544T745"/>
<dbReference type="SUPFAM" id="SSF56059">
    <property type="entry name" value="Glutathione synthetase ATP-binding domain-like"/>
    <property type="match status" value="1"/>
</dbReference>
<dbReference type="InterPro" id="IPR011761">
    <property type="entry name" value="ATP-grasp"/>
</dbReference>
<reference evidence="6 7" key="1">
    <citation type="submission" date="2019-05" db="EMBL/GenBank/DDBJ databases">
        <title>Psychrobacillus vulpis sp. nov., a new species isolated from feces of a red fox that inhabits in The Tablas de Daimiel Natural Park, Albacete, Spain.</title>
        <authorList>
            <person name="Rodriguez M."/>
            <person name="Reina J.C."/>
            <person name="Bejar V."/>
            <person name="Llamas I."/>
        </authorList>
    </citation>
    <scope>NUCLEOTIDE SEQUENCE [LARGE SCALE GENOMIC DNA]</scope>
    <source>
        <strain evidence="6 7">NEAU-3TGS17</strain>
    </source>
</reference>
<dbReference type="Proteomes" id="UP000317316">
    <property type="component" value="Unassembled WGS sequence"/>
</dbReference>
<dbReference type="GO" id="GO:0016874">
    <property type="term" value="F:ligase activity"/>
    <property type="evidence" value="ECO:0007669"/>
    <property type="project" value="UniProtKB-KW"/>
</dbReference>
<dbReference type="PANTHER" id="PTHR43585:SF2">
    <property type="entry name" value="ATP-GRASP ENZYME FSQD"/>
    <property type="match status" value="1"/>
</dbReference>
<keyword evidence="3 4" id="KW-0067">ATP-binding</keyword>
<evidence type="ECO:0000256" key="2">
    <source>
        <dbReference type="ARBA" id="ARBA00022741"/>
    </source>
</evidence>
<accession>A0A544T745</accession>
<comment type="caution">
    <text evidence="6">The sequence shown here is derived from an EMBL/GenBank/DDBJ whole genome shotgun (WGS) entry which is preliminary data.</text>
</comment>
<dbReference type="Pfam" id="PF13535">
    <property type="entry name" value="ATP-grasp_4"/>
    <property type="match status" value="1"/>
</dbReference>